<dbReference type="Gene3D" id="3.50.50.60">
    <property type="entry name" value="FAD/NAD(P)-binding domain"/>
    <property type="match status" value="1"/>
</dbReference>
<gene>
    <name evidence="2" type="ORF">GA0070622_5767</name>
</gene>
<reference evidence="3" key="1">
    <citation type="submission" date="2016-06" db="EMBL/GenBank/DDBJ databases">
        <authorList>
            <person name="Varghese N."/>
            <person name="Submissions Spin"/>
        </authorList>
    </citation>
    <scope>NUCLEOTIDE SEQUENCE [LARGE SCALE GENOMIC DNA]</scope>
    <source>
        <strain evidence="3">DSM 45794</strain>
    </source>
</reference>
<protein>
    <submittedName>
        <fullName evidence="2">Glycine/D-amino acid oxidase (Deaminating)</fullName>
    </submittedName>
</protein>
<evidence type="ECO:0000313" key="2">
    <source>
        <dbReference type="EMBL" id="SBT68657.1"/>
    </source>
</evidence>
<dbReference type="Pfam" id="PF01266">
    <property type="entry name" value="DAO"/>
    <property type="match status" value="1"/>
</dbReference>
<feature type="domain" description="FAD dependent oxidoreductase" evidence="1">
    <location>
        <begin position="39"/>
        <end position="407"/>
    </location>
</feature>
<dbReference type="RefSeq" id="WP_091581732.1">
    <property type="nucleotide sequence ID" value="NZ_FLRH01000004.1"/>
</dbReference>
<organism evidence="2 3">
    <name type="scientific">Micromonospora sediminicola</name>
    <dbReference type="NCBI Taxonomy" id="946078"/>
    <lineage>
        <taxon>Bacteria</taxon>
        <taxon>Bacillati</taxon>
        <taxon>Actinomycetota</taxon>
        <taxon>Actinomycetes</taxon>
        <taxon>Micromonosporales</taxon>
        <taxon>Micromonosporaceae</taxon>
        <taxon>Micromonospora</taxon>
    </lineage>
</organism>
<dbReference type="Proteomes" id="UP000199558">
    <property type="component" value="Unassembled WGS sequence"/>
</dbReference>
<evidence type="ECO:0000259" key="1">
    <source>
        <dbReference type="Pfam" id="PF01266"/>
    </source>
</evidence>
<dbReference type="OrthoDB" id="9805852at2"/>
<name>A0A1A9BIF1_9ACTN</name>
<dbReference type="Gene3D" id="3.30.9.10">
    <property type="entry name" value="D-Amino Acid Oxidase, subunit A, domain 2"/>
    <property type="match status" value="1"/>
</dbReference>
<dbReference type="SUPFAM" id="SSF51905">
    <property type="entry name" value="FAD/NAD(P)-binding domain"/>
    <property type="match status" value="1"/>
</dbReference>
<dbReference type="STRING" id="946078.GA0070622_5767"/>
<accession>A0A1A9BIF1</accession>
<keyword evidence="3" id="KW-1185">Reference proteome</keyword>
<dbReference type="EMBL" id="FLRH01000004">
    <property type="protein sequence ID" value="SBT68657.1"/>
    <property type="molecule type" value="Genomic_DNA"/>
</dbReference>
<evidence type="ECO:0000313" key="3">
    <source>
        <dbReference type="Proteomes" id="UP000199558"/>
    </source>
</evidence>
<sequence>MTLPHTGRALADAAPVPYWLDRPERPDPLPPLTGAHAADLLVVGGGYAGLWTALLAKEADPDRDVLLVDAGTCGWAASGRNGGFCAASLTHGLANGIERFPGEIGELERLGRENLDAIAATVARYDIDCDLERTGELAVAVEPYQLDGLAADAELGRRYGHDVRLLDRDEVRAEVASPTYLGGMWDRDRTALLDPAKLAWELRRAALGLGVRIHEHTRVTGLATDGAALRATTAGGADAAPGTVRARRVALATNAFPPLLRRLRAWTVPVYDYALMTEPLSPAQRDAIGWRHRQGLADTGNQFHYYRLTADGRILFGGYDAVYHYGNRVAPALERREATFTTLASHFFATFPQLDGLRFSHRWGGVIDTCTRFCAFFGTAHEGRLAYAAGYTGLGVGATRFGARVTLDLLAGADTPLTRLDLVRRKPLPFPPEPIRAAGINLTRWSLARADARDGRRNLWLRTLDRFGLGFDS</sequence>
<dbReference type="InterPro" id="IPR006076">
    <property type="entry name" value="FAD-dep_OxRdtase"/>
</dbReference>
<dbReference type="AlphaFoldDB" id="A0A1A9BIF1"/>
<dbReference type="InterPro" id="IPR036188">
    <property type="entry name" value="FAD/NAD-bd_sf"/>
</dbReference>
<dbReference type="PANTHER" id="PTHR13847">
    <property type="entry name" value="SARCOSINE DEHYDROGENASE-RELATED"/>
    <property type="match status" value="1"/>
</dbReference>
<dbReference type="PANTHER" id="PTHR13847:SF281">
    <property type="entry name" value="FAD DEPENDENT OXIDOREDUCTASE DOMAIN-CONTAINING PROTEIN"/>
    <property type="match status" value="1"/>
</dbReference>
<dbReference type="GO" id="GO:0005737">
    <property type="term" value="C:cytoplasm"/>
    <property type="evidence" value="ECO:0007669"/>
    <property type="project" value="TreeGrafter"/>
</dbReference>
<proteinExistence type="predicted"/>